<organism evidence="1 2">
    <name type="scientific">Segniliparus rugosus (strain ATCC BAA-974 / DSM 45345 / CCUG 50838 / CIP 108380 / JCM 13579 / CDC 945)</name>
    <dbReference type="NCBI Taxonomy" id="679197"/>
    <lineage>
        <taxon>Bacteria</taxon>
        <taxon>Bacillati</taxon>
        <taxon>Actinomycetota</taxon>
        <taxon>Actinomycetes</taxon>
        <taxon>Mycobacteriales</taxon>
        <taxon>Segniliparaceae</taxon>
        <taxon>Segniliparus</taxon>
    </lineage>
</organism>
<protein>
    <submittedName>
        <fullName evidence="1">Uncharacterized protein</fullName>
    </submittedName>
</protein>
<reference evidence="1 2" key="1">
    <citation type="journal article" date="2011" name="Stand. Genomic Sci.">
        <title>High quality draft genome sequence of Segniliparus rugosus CDC 945(T)= (ATCC BAA-974(T)).</title>
        <authorList>
            <person name="Earl A.M."/>
            <person name="Desjardins C.A."/>
            <person name="Fitzgerald M.G."/>
            <person name="Arachchi H.M."/>
            <person name="Zeng Q."/>
            <person name="Mehta T."/>
            <person name="Griggs A."/>
            <person name="Birren B.W."/>
            <person name="Toney N.C."/>
            <person name="Carr J."/>
            <person name="Posey J."/>
            <person name="Butler W.R."/>
        </authorList>
    </citation>
    <scope>NUCLEOTIDE SEQUENCE [LARGE SCALE GENOMIC DNA]</scope>
    <source>
        <strain evidence="2">ATCC BAA-974 / DSM 45345 / CCUG 50838 / CIP 108380 / JCM 13579 / CDC 945</strain>
    </source>
</reference>
<proteinExistence type="predicted"/>
<accession>U1M2Q3</accession>
<name>U1M2Q3_SEGRC</name>
<dbReference type="AlphaFoldDB" id="U1M2Q3"/>
<gene>
    <name evidence="1" type="ORF">HMPREF9336_04086</name>
</gene>
<dbReference type="EMBL" id="ACZI02000001">
    <property type="protein sequence ID" value="ERG69390.1"/>
    <property type="molecule type" value="Genomic_DNA"/>
</dbReference>
<sequence length="71" mass="7323">MSRWVRIGEGTTICGAAAAPLFGFAPSATRSVMLSASRMLSSGGLVACANRCEKCFATPPSWLESALMAAP</sequence>
<comment type="caution">
    <text evidence="1">The sequence shown here is derived from an EMBL/GenBank/DDBJ whole genome shotgun (WGS) entry which is preliminary data.</text>
</comment>
<dbReference type="Proteomes" id="UP000004816">
    <property type="component" value="Unassembled WGS sequence"/>
</dbReference>
<dbReference type="HOGENOM" id="CLU_2737756_0_0_11"/>
<evidence type="ECO:0000313" key="1">
    <source>
        <dbReference type="EMBL" id="ERG69390.1"/>
    </source>
</evidence>
<keyword evidence="2" id="KW-1185">Reference proteome</keyword>
<evidence type="ECO:0000313" key="2">
    <source>
        <dbReference type="Proteomes" id="UP000004816"/>
    </source>
</evidence>